<comment type="similarity">
    <text evidence="3">Belongs to the flavoredoxin family.</text>
</comment>
<comment type="cofactor">
    <cofactor evidence="1">
        <name>FMN</name>
        <dbReference type="ChEBI" id="CHEBI:58210"/>
    </cofactor>
</comment>
<evidence type="ECO:0000313" key="6">
    <source>
        <dbReference type="Proteomes" id="UP000295165"/>
    </source>
</evidence>
<dbReference type="AlphaFoldDB" id="A0A4R8RFB5"/>
<dbReference type="SUPFAM" id="SSF50475">
    <property type="entry name" value="FMN-binding split barrel"/>
    <property type="match status" value="1"/>
</dbReference>
<organism evidence="5 6">
    <name type="scientific">Mycobacteroides franklinii</name>
    <dbReference type="NCBI Taxonomy" id="948102"/>
    <lineage>
        <taxon>Bacteria</taxon>
        <taxon>Bacillati</taxon>
        <taxon>Actinomycetota</taxon>
        <taxon>Actinomycetes</taxon>
        <taxon>Mycobacteriales</taxon>
        <taxon>Mycobacteriaceae</taxon>
        <taxon>Mycobacteroides</taxon>
    </lineage>
</organism>
<dbReference type="InterPro" id="IPR012349">
    <property type="entry name" value="Split_barrel_FMN-bd"/>
</dbReference>
<protein>
    <submittedName>
        <fullName evidence="5">Flavin reductase like domain protein</fullName>
    </submittedName>
</protein>
<dbReference type="RefSeq" id="WP_134047709.1">
    <property type="nucleotide sequence ID" value="NZ_PECB01000002.1"/>
</dbReference>
<dbReference type="Gene3D" id="2.30.110.10">
    <property type="entry name" value="Electron Transport, Fmn-binding Protein, Chain A"/>
    <property type="match status" value="1"/>
</dbReference>
<evidence type="ECO:0000256" key="3">
    <source>
        <dbReference type="ARBA" id="ARBA00038054"/>
    </source>
</evidence>
<dbReference type="GO" id="GO:0010181">
    <property type="term" value="F:FMN binding"/>
    <property type="evidence" value="ECO:0007669"/>
    <property type="project" value="InterPro"/>
</dbReference>
<proteinExistence type="inferred from homology"/>
<dbReference type="PANTHER" id="PTHR43567:SF1">
    <property type="entry name" value="FLAVOREDOXIN"/>
    <property type="match status" value="1"/>
</dbReference>
<feature type="domain" description="Flavin reductase like" evidence="4">
    <location>
        <begin position="15"/>
        <end position="142"/>
    </location>
</feature>
<gene>
    <name evidence="5" type="ORF">CCUG63697_00124</name>
</gene>
<name>A0A4R8RFB5_9MYCO</name>
<dbReference type="Pfam" id="PF01613">
    <property type="entry name" value="Flavin_Reduct"/>
    <property type="match status" value="1"/>
</dbReference>
<evidence type="ECO:0000259" key="4">
    <source>
        <dbReference type="Pfam" id="PF01613"/>
    </source>
</evidence>
<dbReference type="GO" id="GO:0016646">
    <property type="term" value="F:oxidoreductase activity, acting on the CH-NH group of donors, NAD or NADP as acceptor"/>
    <property type="evidence" value="ECO:0007669"/>
    <property type="project" value="UniProtKB-ARBA"/>
</dbReference>
<dbReference type="InterPro" id="IPR052174">
    <property type="entry name" value="Flavoredoxin"/>
</dbReference>
<reference evidence="5 6" key="1">
    <citation type="journal article" date="2019" name="Sci. Rep.">
        <title>Extended insight into the Mycobacterium chelonae-abscessus complex through whole genome sequencing of Mycobacterium salmoniphilum outbreak and Mycobacterium salmoniphilum-like strains.</title>
        <authorList>
            <person name="Behra P.R.K."/>
            <person name="Das S."/>
            <person name="Pettersson B.M.F."/>
            <person name="Shirreff L."/>
            <person name="DuCote T."/>
            <person name="Jacobsson K.G."/>
            <person name="Ennis D.G."/>
            <person name="Kirsebom L.A."/>
        </authorList>
    </citation>
    <scope>NUCLEOTIDE SEQUENCE [LARGE SCALE GENOMIC DNA]</scope>
    <source>
        <strain evidence="5 6">CCUG 63697</strain>
    </source>
</reference>
<dbReference type="Proteomes" id="UP000295165">
    <property type="component" value="Unassembled WGS sequence"/>
</dbReference>
<evidence type="ECO:0000256" key="2">
    <source>
        <dbReference type="ARBA" id="ARBA00022630"/>
    </source>
</evidence>
<keyword evidence="6" id="KW-1185">Reference proteome</keyword>
<keyword evidence="2" id="KW-0285">Flavoprotein</keyword>
<comment type="caution">
    <text evidence="5">The sequence shown here is derived from an EMBL/GenBank/DDBJ whole genome shotgun (WGS) entry which is preliminary data.</text>
</comment>
<evidence type="ECO:0000256" key="1">
    <source>
        <dbReference type="ARBA" id="ARBA00001917"/>
    </source>
</evidence>
<dbReference type="EMBL" id="PECC01000012">
    <property type="protein sequence ID" value="TDZ53548.1"/>
    <property type="molecule type" value="Genomic_DNA"/>
</dbReference>
<dbReference type="InterPro" id="IPR002563">
    <property type="entry name" value="Flavin_Rdtase-like_dom"/>
</dbReference>
<dbReference type="PANTHER" id="PTHR43567">
    <property type="entry name" value="FLAVOREDOXIN-RELATED-RELATED"/>
    <property type="match status" value="1"/>
</dbReference>
<accession>A0A4R8RFB5</accession>
<evidence type="ECO:0000313" key="5">
    <source>
        <dbReference type="EMBL" id="TDZ53548.1"/>
    </source>
</evidence>
<sequence length="238" mass="26641">MAADNISVEPSILYMGTPVILNSTENPDGTFNLAPISSVFWLGWRAMLGFESVSQTAQNLQRTGQIVINLVEDSQVDAVNRLSMITGSNPVPDGKSQRGYRYEPDKFGTAGLTPVPSETVRPPRVQECPVQMEAELVQAIPAMADEYDYSQHERAADCTLAGILCFEVRIKRVHIDPRILMPNNKDRVDPDAWRPLIMSFCRYYGLGPELVESELARIPEIQYRSPDIDRAQLELQTT</sequence>